<evidence type="ECO:0000256" key="3">
    <source>
        <dbReference type="ARBA" id="ARBA00007653"/>
    </source>
</evidence>
<dbReference type="EMBL" id="JAAYEE010000169">
    <property type="protein sequence ID" value="NLW35778.1"/>
    <property type="molecule type" value="Genomic_DNA"/>
</dbReference>
<dbReference type="InterPro" id="IPR004416">
    <property type="entry name" value="MnmG"/>
</dbReference>
<feature type="binding site" evidence="11">
    <location>
        <position position="371"/>
    </location>
    <ligand>
        <name>FAD</name>
        <dbReference type="ChEBI" id="CHEBI:57692"/>
    </ligand>
</feature>
<feature type="binding site" evidence="11">
    <location>
        <begin position="15"/>
        <end position="20"/>
    </location>
    <ligand>
        <name>FAD</name>
        <dbReference type="ChEBI" id="CHEBI:57692"/>
    </ligand>
</feature>
<evidence type="ECO:0000259" key="12">
    <source>
        <dbReference type="SMART" id="SM01228"/>
    </source>
</evidence>
<dbReference type="SUPFAM" id="SSF51905">
    <property type="entry name" value="FAD/NAD(P)-binding domain"/>
    <property type="match status" value="1"/>
</dbReference>
<feature type="domain" description="tRNA uridine 5-carboxymethylaminomethyl modification enzyme C-terminal subdomain" evidence="12">
    <location>
        <begin position="546"/>
        <end position="617"/>
    </location>
</feature>
<comment type="caution">
    <text evidence="13">The sequence shown here is derived from an EMBL/GenBank/DDBJ whole genome shotgun (WGS) entry which is preliminary data.</text>
</comment>
<evidence type="ECO:0000256" key="2">
    <source>
        <dbReference type="ARBA" id="ARBA00003717"/>
    </source>
</evidence>
<dbReference type="PROSITE" id="PS01281">
    <property type="entry name" value="GIDA_2"/>
    <property type="match status" value="1"/>
</dbReference>
<dbReference type="InterPro" id="IPR044920">
    <property type="entry name" value="MnmG_C_subdom_sf"/>
</dbReference>
<dbReference type="GO" id="GO:0002098">
    <property type="term" value="P:tRNA wobble uridine modification"/>
    <property type="evidence" value="ECO:0007669"/>
    <property type="project" value="InterPro"/>
</dbReference>
<reference evidence="13" key="2">
    <citation type="submission" date="2020-01" db="EMBL/GenBank/DDBJ databases">
        <authorList>
            <person name="Campanaro S."/>
        </authorList>
    </citation>
    <scope>NUCLEOTIDE SEQUENCE</scope>
    <source>
        <strain evidence="13">AS06rmzACSIP_7</strain>
    </source>
</reference>
<dbReference type="Pfam" id="PF01134">
    <property type="entry name" value="GIDA"/>
    <property type="match status" value="1"/>
</dbReference>
<organism evidence="13 14">
    <name type="scientific">Syntrophorhabdus aromaticivorans</name>
    <dbReference type="NCBI Taxonomy" id="328301"/>
    <lineage>
        <taxon>Bacteria</taxon>
        <taxon>Pseudomonadati</taxon>
        <taxon>Thermodesulfobacteriota</taxon>
        <taxon>Syntrophorhabdia</taxon>
        <taxon>Syntrophorhabdales</taxon>
        <taxon>Syntrophorhabdaceae</taxon>
        <taxon>Syntrophorhabdus</taxon>
    </lineage>
</organism>
<dbReference type="Gene3D" id="1.10.10.1800">
    <property type="entry name" value="tRNA uridine 5-carboxymethylaminomethyl modification enzyme MnmG/GidA"/>
    <property type="match status" value="1"/>
</dbReference>
<keyword evidence="5 11" id="KW-0285">Flavoprotein</keyword>
<dbReference type="Pfam" id="PF13932">
    <property type="entry name" value="SAM_GIDA_C"/>
    <property type="match status" value="1"/>
</dbReference>
<evidence type="ECO:0000256" key="9">
    <source>
        <dbReference type="ARBA" id="ARBA00025948"/>
    </source>
</evidence>
<dbReference type="HAMAP" id="MF_00129">
    <property type="entry name" value="MnmG_GidA"/>
    <property type="match status" value="1"/>
</dbReference>
<dbReference type="InterPro" id="IPR026904">
    <property type="entry name" value="MnmG_C"/>
</dbReference>
<dbReference type="FunFam" id="3.50.50.60:FF:000002">
    <property type="entry name" value="tRNA uridine 5-carboxymethylaminomethyl modification enzyme MnmG"/>
    <property type="match status" value="1"/>
</dbReference>
<evidence type="ECO:0000313" key="14">
    <source>
        <dbReference type="Proteomes" id="UP000777265"/>
    </source>
</evidence>
<feature type="binding site" evidence="11">
    <location>
        <position position="127"/>
    </location>
    <ligand>
        <name>FAD</name>
        <dbReference type="ChEBI" id="CHEBI:57692"/>
    </ligand>
</feature>
<feature type="binding site" evidence="11">
    <location>
        <position position="182"/>
    </location>
    <ligand>
        <name>FAD</name>
        <dbReference type="ChEBI" id="CHEBI:57692"/>
    </ligand>
</feature>
<feature type="binding site" evidence="11">
    <location>
        <begin position="274"/>
        <end position="288"/>
    </location>
    <ligand>
        <name>NAD(+)</name>
        <dbReference type="ChEBI" id="CHEBI:57540"/>
    </ligand>
</feature>
<evidence type="ECO:0000256" key="8">
    <source>
        <dbReference type="ARBA" id="ARBA00023027"/>
    </source>
</evidence>
<evidence type="ECO:0000313" key="13">
    <source>
        <dbReference type="EMBL" id="NLW35778.1"/>
    </source>
</evidence>
<evidence type="ECO:0000256" key="6">
    <source>
        <dbReference type="ARBA" id="ARBA00022694"/>
    </source>
</evidence>
<gene>
    <name evidence="11 13" type="primary">mnmG</name>
    <name evidence="11" type="synonym">gidA</name>
    <name evidence="13" type="ORF">GXY80_09900</name>
</gene>
<keyword evidence="6 11" id="KW-0819">tRNA processing</keyword>
<dbReference type="PRINTS" id="PR00368">
    <property type="entry name" value="FADPNR"/>
</dbReference>
<dbReference type="InterPro" id="IPR036188">
    <property type="entry name" value="FAD/NAD-bd_sf"/>
</dbReference>
<dbReference type="InterPro" id="IPR047001">
    <property type="entry name" value="MnmG_C_subdom"/>
</dbReference>
<dbReference type="PANTHER" id="PTHR11806:SF0">
    <property type="entry name" value="PROTEIN MTO1 HOMOLOG, MITOCHONDRIAL"/>
    <property type="match status" value="1"/>
</dbReference>
<dbReference type="InterPro" id="IPR002218">
    <property type="entry name" value="MnmG-rel"/>
</dbReference>
<comment type="subcellular location">
    <subcellularLocation>
        <location evidence="11">Cytoplasm</location>
    </subcellularLocation>
</comment>
<keyword evidence="11" id="KW-0963">Cytoplasm</keyword>
<accession>A0A971S150</accession>
<dbReference type="FunFam" id="1.10.150.570:FF:000001">
    <property type="entry name" value="tRNA uridine 5-carboxymethylaminomethyl modification enzyme MnmG"/>
    <property type="match status" value="1"/>
</dbReference>
<dbReference type="Proteomes" id="UP000777265">
    <property type="component" value="Unassembled WGS sequence"/>
</dbReference>
<dbReference type="PRINTS" id="PR00411">
    <property type="entry name" value="PNDRDTASEI"/>
</dbReference>
<dbReference type="AlphaFoldDB" id="A0A971S150"/>
<protein>
    <recommendedName>
        <fullName evidence="4 11">tRNA uridine 5-carboxymethylaminomethyl modification enzyme MnmG</fullName>
    </recommendedName>
    <alternativeName>
        <fullName evidence="10 11">Glucose-inhibited division protein A</fullName>
    </alternativeName>
</protein>
<dbReference type="PANTHER" id="PTHR11806">
    <property type="entry name" value="GLUCOSE INHIBITED DIVISION PROTEIN A"/>
    <property type="match status" value="1"/>
</dbReference>
<evidence type="ECO:0000256" key="10">
    <source>
        <dbReference type="ARBA" id="ARBA00031800"/>
    </source>
</evidence>
<reference evidence="13" key="1">
    <citation type="journal article" date="2020" name="Biotechnol. Biofuels">
        <title>New insights from the biogas microbiome by comprehensive genome-resolved metagenomics of nearly 1600 species originating from multiple anaerobic digesters.</title>
        <authorList>
            <person name="Campanaro S."/>
            <person name="Treu L."/>
            <person name="Rodriguez-R L.M."/>
            <person name="Kovalovszki A."/>
            <person name="Ziels R.M."/>
            <person name="Maus I."/>
            <person name="Zhu X."/>
            <person name="Kougias P.G."/>
            <person name="Basile A."/>
            <person name="Luo G."/>
            <person name="Schluter A."/>
            <person name="Konstantinidis K.T."/>
            <person name="Angelidaki I."/>
        </authorList>
    </citation>
    <scope>NUCLEOTIDE SEQUENCE</scope>
    <source>
        <strain evidence="13">AS06rmzACSIP_7</strain>
    </source>
</reference>
<sequence>MGREMESNFDVIVIGAGHAGCEAALAAARMKAKTLLLTINLDHIAFMSCNPAVGGLGKGHLVKELDALDGEMGRNIDATGIQFKVLNTKKGPAVRSTRIQADKTRYALRMKKKIEEQEGLRVRQGTVERLIVDGATVRGVETQWGERLFSRAVVVTTGTFLKGLVHVGLEQFEAGRMGDFSSVGLSQCLKDLGFEIGRLKTGTCPRLDGRTIDFSRLEPQHSDDPPRPFSFLTREITGRLVPCYITYTNETTHEIIRSGFDRSPLFTGKIKGTGVRYCPSIEDKIVRFKERTRHRIFLEPEGLDTQEYYPNGLSTSLPLDIQIKMLRTVNGLEGVEITRPGYGIEYDFVYPTQLYPTLETKRVGNLFLAGQINGTTGYEEAGAQGLMAGINAALRSRDEGNFVLGRDEAYIGVMIDDLVTKGVDEPYRMFTSRAEHRLFLREDNADLRLTEKGYDIGAVSKERYGTVIDKRRKIEETHEMLRSVRLKPTKETLERLVNLGIEGIKNPVTLEELLKKPAVAFDDLKRIDSRLGAVEGDIAYQVELNVKYRGYTERQRDMIERTRKLEDKKIPADTRYEEISGLSKEVIERFSKVRPFSLGQASRIPGVTPASITALLVHFKKKGII</sequence>
<evidence type="ECO:0000256" key="1">
    <source>
        <dbReference type="ARBA" id="ARBA00001974"/>
    </source>
</evidence>
<evidence type="ECO:0000256" key="11">
    <source>
        <dbReference type="HAMAP-Rule" id="MF_00129"/>
    </source>
</evidence>
<dbReference type="SMART" id="SM01228">
    <property type="entry name" value="GIDA_assoc_3"/>
    <property type="match status" value="1"/>
</dbReference>
<dbReference type="InterPro" id="IPR020595">
    <property type="entry name" value="MnmG-rel_CS"/>
</dbReference>
<proteinExistence type="inferred from homology"/>
<evidence type="ECO:0000256" key="4">
    <source>
        <dbReference type="ARBA" id="ARBA00020461"/>
    </source>
</evidence>
<dbReference type="InterPro" id="IPR040131">
    <property type="entry name" value="MnmG_N"/>
</dbReference>
<dbReference type="PROSITE" id="PS01280">
    <property type="entry name" value="GIDA_1"/>
    <property type="match status" value="1"/>
</dbReference>
<dbReference type="GO" id="GO:0050660">
    <property type="term" value="F:flavin adenine dinucleotide binding"/>
    <property type="evidence" value="ECO:0007669"/>
    <property type="project" value="UniProtKB-UniRule"/>
</dbReference>
<evidence type="ECO:0000256" key="5">
    <source>
        <dbReference type="ARBA" id="ARBA00022630"/>
    </source>
</evidence>
<dbReference type="Gene3D" id="3.50.50.60">
    <property type="entry name" value="FAD/NAD(P)-binding domain"/>
    <property type="match status" value="2"/>
</dbReference>
<dbReference type="GO" id="GO:0005829">
    <property type="term" value="C:cytosol"/>
    <property type="evidence" value="ECO:0007669"/>
    <property type="project" value="TreeGrafter"/>
</dbReference>
<comment type="similarity">
    <text evidence="3 11">Belongs to the MnmG family.</text>
</comment>
<keyword evidence="8 11" id="KW-0520">NAD</keyword>
<comment type="cofactor">
    <cofactor evidence="1 11">
        <name>FAD</name>
        <dbReference type="ChEBI" id="CHEBI:57692"/>
    </cofactor>
</comment>
<dbReference type="InterPro" id="IPR049312">
    <property type="entry name" value="GIDA_C_N"/>
</dbReference>
<comment type="function">
    <text evidence="2 11">NAD-binding protein involved in the addition of a carboxymethylaminomethyl (cmnm) group at the wobble position (U34) of certain tRNAs, forming tRNA-cmnm(5)s(2)U34.</text>
</comment>
<dbReference type="Pfam" id="PF21680">
    <property type="entry name" value="GIDA_C_1st"/>
    <property type="match status" value="1"/>
</dbReference>
<comment type="subunit">
    <text evidence="9 11">Homodimer. Heterotetramer of two MnmE and two MnmG subunits.</text>
</comment>
<evidence type="ECO:0000256" key="7">
    <source>
        <dbReference type="ARBA" id="ARBA00022827"/>
    </source>
</evidence>
<name>A0A971S150_9BACT</name>
<dbReference type="Gene3D" id="1.10.150.570">
    <property type="entry name" value="GidA associated domain, C-terminal subdomain"/>
    <property type="match status" value="1"/>
</dbReference>
<keyword evidence="7 11" id="KW-0274">FAD</keyword>
<dbReference type="GO" id="GO:0030488">
    <property type="term" value="P:tRNA methylation"/>
    <property type="evidence" value="ECO:0007669"/>
    <property type="project" value="TreeGrafter"/>
</dbReference>
<dbReference type="NCBIfam" id="TIGR00136">
    <property type="entry name" value="mnmG_gidA"/>
    <property type="match status" value="1"/>
</dbReference>